<keyword evidence="1" id="KW-0472">Membrane</keyword>
<keyword evidence="1" id="KW-1133">Transmembrane helix</keyword>
<evidence type="ECO:0000313" key="3">
    <source>
        <dbReference type="Proteomes" id="UP000565719"/>
    </source>
</evidence>
<proteinExistence type="predicted"/>
<accession>A0A7Y3ZZM9</accession>
<dbReference type="Gene3D" id="2.40.50.140">
    <property type="entry name" value="Nucleic acid-binding proteins"/>
    <property type="match status" value="1"/>
</dbReference>
<feature type="transmembrane region" description="Helical" evidence="1">
    <location>
        <begin position="6"/>
        <end position="28"/>
    </location>
</feature>
<gene>
    <name evidence="2" type="ORF">F0225_11645</name>
</gene>
<dbReference type="AlphaFoldDB" id="A0A7Y3ZZM9"/>
<dbReference type="Proteomes" id="UP000565719">
    <property type="component" value="Unassembled WGS sequence"/>
</dbReference>
<dbReference type="SUPFAM" id="SSF50249">
    <property type="entry name" value="Nucleic acid-binding proteins"/>
    <property type="match status" value="1"/>
</dbReference>
<evidence type="ECO:0000313" key="2">
    <source>
        <dbReference type="EMBL" id="NOH71985.1"/>
    </source>
</evidence>
<reference evidence="2 3" key="1">
    <citation type="submission" date="2019-09" db="EMBL/GenBank/DDBJ databases">
        <title>Draft genome sequencing and comparative genomics of hatchery-associated Vibrios.</title>
        <authorList>
            <person name="Kehlet-Delgado H."/>
            <person name="Mueller R.S."/>
        </authorList>
    </citation>
    <scope>NUCLEOTIDE SEQUENCE [LARGE SCALE GENOMIC DNA]</scope>
    <source>
        <strain evidence="2 3">99-46-Y</strain>
    </source>
</reference>
<sequence>MFDLKSIILSISVEINFLGCSTVLGVIIKWDEKHRYGLISTRNLPVQKVFFHVRDMSTEEGPPYVSEQVEFDVLRDMNGCKMATNINPVIIKFKD</sequence>
<dbReference type="InterPro" id="IPR012340">
    <property type="entry name" value="NA-bd_OB-fold"/>
</dbReference>
<evidence type="ECO:0000256" key="1">
    <source>
        <dbReference type="SAM" id="Phobius"/>
    </source>
</evidence>
<keyword evidence="1" id="KW-0812">Transmembrane</keyword>
<name>A0A7Y3ZZM9_9VIBR</name>
<protein>
    <submittedName>
        <fullName evidence="2">Cold shock domain-containing protein</fullName>
    </submittedName>
</protein>
<dbReference type="EMBL" id="VTXC01000029">
    <property type="protein sequence ID" value="NOH71985.1"/>
    <property type="molecule type" value="Genomic_DNA"/>
</dbReference>
<comment type="caution">
    <text evidence="2">The sequence shown here is derived from an EMBL/GenBank/DDBJ whole genome shotgun (WGS) entry which is preliminary data.</text>
</comment>
<organism evidence="2 3">
    <name type="scientific">Vibrio pectenicida</name>
    <dbReference type="NCBI Taxonomy" id="62763"/>
    <lineage>
        <taxon>Bacteria</taxon>
        <taxon>Pseudomonadati</taxon>
        <taxon>Pseudomonadota</taxon>
        <taxon>Gammaproteobacteria</taxon>
        <taxon>Vibrionales</taxon>
        <taxon>Vibrionaceae</taxon>
        <taxon>Vibrio</taxon>
    </lineage>
</organism>